<proteinExistence type="predicted"/>
<gene>
    <name evidence="1" type="ORF">CFB84_43610</name>
</gene>
<protein>
    <submittedName>
        <fullName evidence="1">Phage tail protein</fullName>
    </submittedName>
</protein>
<evidence type="ECO:0000313" key="2">
    <source>
        <dbReference type="Proteomes" id="UP000214600"/>
    </source>
</evidence>
<dbReference type="AlphaFoldDB" id="A0A228HI71"/>
<dbReference type="OrthoDB" id="8607203at2"/>
<reference evidence="2" key="1">
    <citation type="submission" date="2017-06" db="EMBL/GenBank/DDBJ databases">
        <authorList>
            <person name="LiPuma J."/>
            <person name="Spilker T."/>
        </authorList>
    </citation>
    <scope>NUCLEOTIDE SEQUENCE [LARGE SCALE GENOMIC DNA]</scope>
    <source>
        <strain evidence="2">AU17325</strain>
    </source>
</reference>
<sequence length="112" mass="12569">MTDTFIWSPTVEGFGGDTTLRVRRAGFGEGYTQRAADGLNNRLTPYNLRFVGKAEKISAILKFLDEHAGAVSFFWTPPLRPQARFVCEKYTEPVKNGNVYTITAQFDPTFSP</sequence>
<dbReference type="InterPro" id="IPR010265">
    <property type="entry name" value="Phage_lambda_TipM"/>
</dbReference>
<dbReference type="EMBL" id="NKFA01000053">
    <property type="protein sequence ID" value="OXI29599.1"/>
    <property type="molecule type" value="Genomic_DNA"/>
</dbReference>
<accession>A0A228HI71</accession>
<evidence type="ECO:0000313" key="1">
    <source>
        <dbReference type="EMBL" id="OXI29599.1"/>
    </source>
</evidence>
<reference evidence="1 2" key="2">
    <citation type="submission" date="2017-08" db="EMBL/GenBank/DDBJ databases">
        <title>WGS of novel Burkholderia cepaca complex species.</title>
        <authorList>
            <person name="Lipuma J."/>
            <person name="Spilker T."/>
        </authorList>
    </citation>
    <scope>NUCLEOTIDE SEQUENCE [LARGE SCALE GENOMIC DNA]</scope>
    <source>
        <strain evidence="1 2">AU17325</strain>
    </source>
</reference>
<name>A0A228HI71_9BURK</name>
<dbReference type="RefSeq" id="WP_089454816.1">
    <property type="nucleotide sequence ID" value="NZ_NKFA01000053.1"/>
</dbReference>
<dbReference type="Pfam" id="PF05939">
    <property type="entry name" value="Phage_min_tail"/>
    <property type="match status" value="1"/>
</dbReference>
<dbReference type="Proteomes" id="UP000214600">
    <property type="component" value="Unassembled WGS sequence"/>
</dbReference>
<comment type="caution">
    <text evidence="1">The sequence shown here is derived from an EMBL/GenBank/DDBJ whole genome shotgun (WGS) entry which is preliminary data.</text>
</comment>
<organism evidence="1 2">
    <name type="scientific">Burkholderia aenigmatica</name>
    <dbReference type="NCBI Taxonomy" id="2015348"/>
    <lineage>
        <taxon>Bacteria</taxon>
        <taxon>Pseudomonadati</taxon>
        <taxon>Pseudomonadota</taxon>
        <taxon>Betaproteobacteria</taxon>
        <taxon>Burkholderiales</taxon>
        <taxon>Burkholderiaceae</taxon>
        <taxon>Burkholderia</taxon>
        <taxon>Burkholderia cepacia complex</taxon>
    </lineage>
</organism>